<dbReference type="SUPFAM" id="SSF50341">
    <property type="entry name" value="CheW-like"/>
    <property type="match status" value="1"/>
</dbReference>
<dbReference type="InterPro" id="IPR002545">
    <property type="entry name" value="CheW-lke_dom"/>
</dbReference>
<proteinExistence type="predicted"/>
<dbReference type="Proteomes" id="UP000179037">
    <property type="component" value="Unassembled WGS sequence"/>
</dbReference>
<feature type="domain" description="CheW-like" evidence="1">
    <location>
        <begin position="9"/>
        <end position="152"/>
    </location>
</feature>
<dbReference type="InterPro" id="IPR036061">
    <property type="entry name" value="CheW-like_dom_sf"/>
</dbReference>
<dbReference type="PROSITE" id="PS50851">
    <property type="entry name" value="CHEW"/>
    <property type="match status" value="1"/>
</dbReference>
<dbReference type="Gene3D" id="2.40.50.180">
    <property type="entry name" value="CheA-289, Domain 4"/>
    <property type="match status" value="1"/>
</dbReference>
<reference evidence="2 3" key="1">
    <citation type="journal article" date="2016" name="Nat. Commun.">
        <title>Thousands of microbial genomes shed light on interconnected biogeochemical processes in an aquifer system.</title>
        <authorList>
            <person name="Anantharaman K."/>
            <person name="Brown C.T."/>
            <person name="Hug L.A."/>
            <person name="Sharon I."/>
            <person name="Castelle C.J."/>
            <person name="Probst A.J."/>
            <person name="Thomas B.C."/>
            <person name="Singh A."/>
            <person name="Wilkins M.J."/>
            <person name="Karaoz U."/>
            <person name="Brodie E.L."/>
            <person name="Williams K.H."/>
            <person name="Hubbard S.S."/>
            <person name="Banfield J.F."/>
        </authorList>
    </citation>
    <scope>NUCLEOTIDE SEQUENCE [LARGE SCALE GENOMIC DNA]</scope>
</reference>
<evidence type="ECO:0000313" key="2">
    <source>
        <dbReference type="EMBL" id="OGI51994.1"/>
    </source>
</evidence>
<sequence length="153" mass="16431">MGKPRSGPRLHSLEVPLDGITLLVPSAAIAEVINLQNMVPVPFSQPWMNGAIGWRTLAVPVISFETLLGAPATARPAIGKIVVFYPLGGRQDWEFFAMFAASEPRPQVLDGSQPVAEGSELPDSPYIAAGLKVDGRLILIPDLEALKKAFYPT</sequence>
<dbReference type="EMBL" id="MFTC01000028">
    <property type="protein sequence ID" value="OGI51994.1"/>
    <property type="molecule type" value="Genomic_DNA"/>
</dbReference>
<dbReference type="Pfam" id="PF01584">
    <property type="entry name" value="CheW"/>
    <property type="match status" value="1"/>
</dbReference>
<accession>A0A1F6U3P5</accession>
<name>A0A1F6U3P5_9PROT</name>
<dbReference type="AlphaFoldDB" id="A0A1F6U3P5"/>
<dbReference type="STRING" id="1817768.A3A87_08220"/>
<organism evidence="2 3">
    <name type="scientific">Candidatus Muproteobacteria bacterium RIFCSPLOWO2_01_FULL_60_18</name>
    <dbReference type="NCBI Taxonomy" id="1817768"/>
    <lineage>
        <taxon>Bacteria</taxon>
        <taxon>Pseudomonadati</taxon>
        <taxon>Pseudomonadota</taxon>
        <taxon>Candidatus Muproteobacteria</taxon>
    </lineage>
</organism>
<evidence type="ECO:0000259" key="1">
    <source>
        <dbReference type="PROSITE" id="PS50851"/>
    </source>
</evidence>
<evidence type="ECO:0000313" key="3">
    <source>
        <dbReference type="Proteomes" id="UP000179037"/>
    </source>
</evidence>
<dbReference type="GO" id="GO:0006935">
    <property type="term" value="P:chemotaxis"/>
    <property type="evidence" value="ECO:0007669"/>
    <property type="project" value="InterPro"/>
</dbReference>
<dbReference type="GO" id="GO:0007165">
    <property type="term" value="P:signal transduction"/>
    <property type="evidence" value="ECO:0007669"/>
    <property type="project" value="InterPro"/>
</dbReference>
<protein>
    <recommendedName>
        <fullName evidence="1">CheW-like domain-containing protein</fullName>
    </recommendedName>
</protein>
<gene>
    <name evidence="2" type="ORF">A3A87_08220</name>
</gene>
<comment type="caution">
    <text evidence="2">The sequence shown here is derived from an EMBL/GenBank/DDBJ whole genome shotgun (WGS) entry which is preliminary data.</text>
</comment>